<dbReference type="OrthoDB" id="524799at2759"/>
<protein>
    <recommendedName>
        <fullName evidence="2">phosphoribosylanthranilate isomerase</fullName>
        <ecNumber evidence="2">5.3.1.24</ecNumber>
    </recommendedName>
</protein>
<dbReference type="STRING" id="670483.S7R7V0"/>
<sequence length="241" mass="25662">MPAAGRVYSKYLRADEGGGGAGPAGEDLWDRDRGGGAGGCGHGGGYAGPYRLRRRRRYPPSAQDALLHLTRPSPHEERLPWFGSRSTPSLYSRPPRPRPLLVDVFQNQPLVYVFVAVAAAQLDQLHGSEPAEVFHVGAEKGRDVDVAEMKKAGLHQFVLSDSMRSGGISGGAGGDGGKAVDWVYSRESSRGWGHAAGTTTTNGTPVAQKQPYFAMPIIPAGGLTPFNVHEAVEKSSRGRSM</sequence>
<dbReference type="GeneID" id="19300965"/>
<evidence type="ECO:0000256" key="5">
    <source>
        <dbReference type="ARBA" id="ARBA00023141"/>
    </source>
</evidence>
<dbReference type="Proteomes" id="UP000030669">
    <property type="component" value="Unassembled WGS sequence"/>
</dbReference>
<accession>S7R7V0</accession>
<evidence type="ECO:0000256" key="4">
    <source>
        <dbReference type="ARBA" id="ARBA00022822"/>
    </source>
</evidence>
<proteinExistence type="predicted"/>
<gene>
    <name evidence="9" type="ORF">GLOTRDRAFT_123576</name>
</gene>
<evidence type="ECO:0000259" key="8">
    <source>
        <dbReference type="Pfam" id="PF00697"/>
    </source>
</evidence>
<dbReference type="AlphaFoldDB" id="S7R7V0"/>
<evidence type="ECO:0000313" key="9">
    <source>
        <dbReference type="EMBL" id="EPQ50430.1"/>
    </source>
</evidence>
<dbReference type="EC" id="5.3.1.24" evidence="2"/>
<organism evidence="9 10">
    <name type="scientific">Gloeophyllum trabeum (strain ATCC 11539 / FP-39264 / Madison 617)</name>
    <name type="common">Brown rot fungus</name>
    <dbReference type="NCBI Taxonomy" id="670483"/>
    <lineage>
        <taxon>Eukaryota</taxon>
        <taxon>Fungi</taxon>
        <taxon>Dikarya</taxon>
        <taxon>Basidiomycota</taxon>
        <taxon>Agaricomycotina</taxon>
        <taxon>Agaricomycetes</taxon>
        <taxon>Gloeophyllales</taxon>
        <taxon>Gloeophyllaceae</taxon>
        <taxon>Gloeophyllum</taxon>
    </lineage>
</organism>
<dbReference type="Pfam" id="PF00697">
    <property type="entry name" value="PRAI"/>
    <property type="match status" value="1"/>
</dbReference>
<feature type="domain" description="N-(5'phosphoribosyl) anthranilate isomerase (PRAI)" evidence="8">
    <location>
        <begin position="98"/>
        <end position="233"/>
    </location>
</feature>
<dbReference type="Gene3D" id="3.20.20.70">
    <property type="entry name" value="Aldolase class I"/>
    <property type="match status" value="1"/>
</dbReference>
<name>S7R7V0_GLOTA</name>
<dbReference type="KEGG" id="gtr:GLOTRDRAFT_123576"/>
<comment type="pathway">
    <text evidence="1">Amino-acid biosynthesis; L-tryptophan biosynthesis; L-tryptophan from chorismate: step 3/5.</text>
</comment>
<keyword evidence="6" id="KW-0413">Isomerase</keyword>
<dbReference type="InterPro" id="IPR013785">
    <property type="entry name" value="Aldolase_TIM"/>
</dbReference>
<keyword evidence="10" id="KW-1185">Reference proteome</keyword>
<dbReference type="GO" id="GO:0004640">
    <property type="term" value="F:phosphoribosylanthranilate isomerase activity"/>
    <property type="evidence" value="ECO:0007669"/>
    <property type="project" value="UniProtKB-EC"/>
</dbReference>
<evidence type="ECO:0000313" key="10">
    <source>
        <dbReference type="Proteomes" id="UP000030669"/>
    </source>
</evidence>
<evidence type="ECO:0000256" key="2">
    <source>
        <dbReference type="ARBA" id="ARBA00012572"/>
    </source>
</evidence>
<evidence type="ECO:0000256" key="3">
    <source>
        <dbReference type="ARBA" id="ARBA00022605"/>
    </source>
</evidence>
<dbReference type="SUPFAM" id="SSF51366">
    <property type="entry name" value="Ribulose-phoshate binding barrel"/>
    <property type="match status" value="1"/>
</dbReference>
<dbReference type="InterPro" id="IPR011060">
    <property type="entry name" value="RibuloseP-bd_barrel"/>
</dbReference>
<dbReference type="HOGENOM" id="CLU_1151897_0_0_1"/>
<dbReference type="GO" id="GO:0000162">
    <property type="term" value="P:L-tryptophan biosynthetic process"/>
    <property type="evidence" value="ECO:0007669"/>
    <property type="project" value="UniProtKB-UniPathway"/>
</dbReference>
<keyword evidence="5" id="KW-0057">Aromatic amino acid biosynthesis</keyword>
<dbReference type="InterPro" id="IPR001240">
    <property type="entry name" value="PRAI_dom"/>
</dbReference>
<dbReference type="UniPathway" id="UPA00035">
    <property type="reaction ID" value="UER00042"/>
</dbReference>
<evidence type="ECO:0000256" key="1">
    <source>
        <dbReference type="ARBA" id="ARBA00004664"/>
    </source>
</evidence>
<evidence type="ECO:0000256" key="6">
    <source>
        <dbReference type="ARBA" id="ARBA00023235"/>
    </source>
</evidence>
<reference evidence="9 10" key="1">
    <citation type="journal article" date="2012" name="Science">
        <title>The Paleozoic origin of enzymatic lignin decomposition reconstructed from 31 fungal genomes.</title>
        <authorList>
            <person name="Floudas D."/>
            <person name="Binder M."/>
            <person name="Riley R."/>
            <person name="Barry K."/>
            <person name="Blanchette R.A."/>
            <person name="Henrissat B."/>
            <person name="Martinez A.T."/>
            <person name="Otillar R."/>
            <person name="Spatafora J.W."/>
            <person name="Yadav J.S."/>
            <person name="Aerts A."/>
            <person name="Benoit I."/>
            <person name="Boyd A."/>
            <person name="Carlson A."/>
            <person name="Copeland A."/>
            <person name="Coutinho P.M."/>
            <person name="de Vries R.P."/>
            <person name="Ferreira P."/>
            <person name="Findley K."/>
            <person name="Foster B."/>
            <person name="Gaskell J."/>
            <person name="Glotzer D."/>
            <person name="Gorecki P."/>
            <person name="Heitman J."/>
            <person name="Hesse C."/>
            <person name="Hori C."/>
            <person name="Igarashi K."/>
            <person name="Jurgens J.A."/>
            <person name="Kallen N."/>
            <person name="Kersten P."/>
            <person name="Kohler A."/>
            <person name="Kuees U."/>
            <person name="Kumar T.K.A."/>
            <person name="Kuo A."/>
            <person name="LaButti K."/>
            <person name="Larrondo L.F."/>
            <person name="Lindquist E."/>
            <person name="Ling A."/>
            <person name="Lombard V."/>
            <person name="Lucas S."/>
            <person name="Lundell T."/>
            <person name="Martin R."/>
            <person name="McLaughlin D.J."/>
            <person name="Morgenstern I."/>
            <person name="Morin E."/>
            <person name="Murat C."/>
            <person name="Nagy L.G."/>
            <person name="Nolan M."/>
            <person name="Ohm R.A."/>
            <person name="Patyshakuliyeva A."/>
            <person name="Rokas A."/>
            <person name="Ruiz-Duenas F.J."/>
            <person name="Sabat G."/>
            <person name="Salamov A."/>
            <person name="Samejima M."/>
            <person name="Schmutz J."/>
            <person name="Slot J.C."/>
            <person name="St John F."/>
            <person name="Stenlid J."/>
            <person name="Sun H."/>
            <person name="Sun S."/>
            <person name="Syed K."/>
            <person name="Tsang A."/>
            <person name="Wiebenga A."/>
            <person name="Young D."/>
            <person name="Pisabarro A."/>
            <person name="Eastwood D.C."/>
            <person name="Martin F."/>
            <person name="Cullen D."/>
            <person name="Grigoriev I.V."/>
            <person name="Hibbett D.S."/>
        </authorList>
    </citation>
    <scope>NUCLEOTIDE SEQUENCE [LARGE SCALE GENOMIC DNA]</scope>
    <source>
        <strain evidence="9 10">ATCC 11539</strain>
    </source>
</reference>
<dbReference type="RefSeq" id="XP_007871144.1">
    <property type="nucleotide sequence ID" value="XM_007872953.1"/>
</dbReference>
<keyword evidence="3" id="KW-0028">Amino-acid biosynthesis</keyword>
<feature type="compositionally biased region" description="Gly residues" evidence="7">
    <location>
        <begin position="35"/>
        <end position="47"/>
    </location>
</feature>
<keyword evidence="4" id="KW-0822">Tryptophan biosynthesis</keyword>
<dbReference type="EMBL" id="KB469316">
    <property type="protein sequence ID" value="EPQ50430.1"/>
    <property type="molecule type" value="Genomic_DNA"/>
</dbReference>
<evidence type="ECO:0000256" key="7">
    <source>
        <dbReference type="SAM" id="MobiDB-lite"/>
    </source>
</evidence>
<feature type="region of interest" description="Disordered" evidence="7">
    <location>
        <begin position="1"/>
        <end position="51"/>
    </location>
</feature>